<organism evidence="3 6">
    <name type="scientific">Plasmodium vivax</name>
    <name type="common">malaria parasite P. vivax</name>
    <dbReference type="NCBI Taxonomy" id="5855"/>
    <lineage>
        <taxon>Eukaryota</taxon>
        <taxon>Sar</taxon>
        <taxon>Alveolata</taxon>
        <taxon>Apicomplexa</taxon>
        <taxon>Aconoidasida</taxon>
        <taxon>Haemosporida</taxon>
        <taxon>Plasmodiidae</taxon>
        <taxon>Plasmodium</taxon>
        <taxon>Plasmodium (Plasmodium)</taxon>
    </lineage>
</organism>
<dbReference type="EMBL" id="CAJZCX010000010">
    <property type="protein sequence ID" value="CAG9479751.1"/>
    <property type="molecule type" value="Genomic_DNA"/>
</dbReference>
<feature type="compositionally biased region" description="Basic and acidic residues" evidence="1">
    <location>
        <begin position="45"/>
        <end position="78"/>
    </location>
</feature>
<accession>A0A1G4GTD6</accession>
<evidence type="ECO:0000313" key="5">
    <source>
        <dbReference type="EMBL" id="VUZ94021.1"/>
    </source>
</evidence>
<proteinExistence type="predicted"/>
<dbReference type="Proteomes" id="UP000779233">
    <property type="component" value="Unassembled WGS sequence"/>
</dbReference>
<evidence type="ECO:0000256" key="1">
    <source>
        <dbReference type="SAM" id="MobiDB-lite"/>
    </source>
</evidence>
<dbReference type="OrthoDB" id="378650at2759"/>
<protein>
    <submittedName>
        <fullName evidence="2">(malaria parasite P. vivax) hypothetical protein</fullName>
    </submittedName>
</protein>
<feature type="compositionally biased region" description="Polar residues" evidence="1">
    <location>
        <begin position="80"/>
        <end position="92"/>
    </location>
</feature>
<reference evidence="6 7" key="1">
    <citation type="submission" date="2016-07" db="EMBL/GenBank/DDBJ databases">
        <authorList>
            <consortium name="Pathogen Informatics"/>
        </authorList>
    </citation>
    <scope>NUCLEOTIDE SEQUENCE [LARGE SCALE GENOMIC DNA]</scope>
    <source>
        <strain evidence="2">PvW1</strain>
    </source>
</reference>
<feature type="compositionally biased region" description="Low complexity" evidence="1">
    <location>
        <begin position="93"/>
        <end position="109"/>
    </location>
</feature>
<dbReference type="VEuPathDB" id="PlasmoDB:PVX_089292"/>
<evidence type="ECO:0000313" key="2">
    <source>
        <dbReference type="EMBL" id="CAG9479751.1"/>
    </source>
</evidence>
<dbReference type="EMBL" id="LT615243">
    <property type="protein sequence ID" value="SCO65857.1"/>
    <property type="molecule type" value="Genomic_DNA"/>
</dbReference>
<evidence type="ECO:0000313" key="3">
    <source>
        <dbReference type="EMBL" id="SCO65857.1"/>
    </source>
</evidence>
<gene>
    <name evidence="4" type="ORF">PVC01_050015100</name>
    <name evidence="5" type="ORF">PVP01_0512900</name>
    <name evidence="3" type="ORF">PVT01_050016000</name>
    <name evidence="2" type="ORF">PVW1_050017900</name>
</gene>
<evidence type="ECO:0000313" key="7">
    <source>
        <dbReference type="Proteomes" id="UP000220605"/>
    </source>
</evidence>
<evidence type="ECO:0000313" key="6">
    <source>
        <dbReference type="Proteomes" id="UP000196402"/>
    </source>
</evidence>
<name>A0A1G4GTD6_PLAVI</name>
<dbReference type="EMBL" id="LT635616">
    <property type="protein sequence ID" value="VUZ94021.1"/>
    <property type="molecule type" value="Genomic_DNA"/>
</dbReference>
<dbReference type="AlphaFoldDB" id="A0A1G4GTD6"/>
<sequence>MTKVNKPPTTSNPNIKLKKPNSKEEEDFNQPVKKTVIAKNIKVVKKPEDINTTPKKSENESAEKDQAKKEVNSTDAKSKTAATDSKGKSGTDSNSQKNADASKNAADNSGGDVQLGYFSWLWRYFPKKKT</sequence>
<evidence type="ECO:0000313" key="4">
    <source>
        <dbReference type="EMBL" id="SCO71285.1"/>
    </source>
</evidence>
<dbReference type="EMBL" id="LT615260">
    <property type="protein sequence ID" value="SCO71285.1"/>
    <property type="molecule type" value="Genomic_DNA"/>
</dbReference>
<dbReference type="Proteomes" id="UP000305196">
    <property type="component" value="Chromosome 5"/>
</dbReference>
<dbReference type="VEuPathDB" id="PlasmoDB:PVP01_0512900"/>
<dbReference type="Proteomes" id="UP000220605">
    <property type="component" value="Chromosome 5"/>
</dbReference>
<dbReference type="VEuPathDB" id="PlasmoDB:PVW1_050017900"/>
<feature type="region of interest" description="Disordered" evidence="1">
    <location>
        <begin position="1"/>
        <end position="113"/>
    </location>
</feature>
<dbReference type="Proteomes" id="UP000196402">
    <property type="component" value="Chromosome 5"/>
</dbReference>
<dbReference type="VEuPathDB" id="PlasmoDB:PVPAM_050020400"/>